<dbReference type="PROSITE" id="PS50931">
    <property type="entry name" value="HTH_LYSR"/>
    <property type="match status" value="1"/>
</dbReference>
<dbReference type="GO" id="GO:0003700">
    <property type="term" value="F:DNA-binding transcription factor activity"/>
    <property type="evidence" value="ECO:0007669"/>
    <property type="project" value="InterPro"/>
</dbReference>
<evidence type="ECO:0000313" key="2">
    <source>
        <dbReference type="EMBL" id="MCB5496031.1"/>
    </source>
</evidence>
<dbReference type="Proteomes" id="UP001297422">
    <property type="component" value="Unassembled WGS sequence"/>
</dbReference>
<dbReference type="InterPro" id="IPR036388">
    <property type="entry name" value="WH-like_DNA-bd_sf"/>
</dbReference>
<comment type="caution">
    <text evidence="2">The sequence shown here is derived from an EMBL/GenBank/DDBJ whole genome shotgun (WGS) entry which is preliminary data.</text>
</comment>
<dbReference type="SUPFAM" id="SSF46785">
    <property type="entry name" value="Winged helix' DNA-binding domain"/>
    <property type="match status" value="1"/>
</dbReference>
<feature type="non-terminal residue" evidence="2">
    <location>
        <position position="34"/>
    </location>
</feature>
<feature type="domain" description="HTH lysR-type" evidence="1">
    <location>
        <begin position="1"/>
        <end position="34"/>
    </location>
</feature>
<reference evidence="2" key="1">
    <citation type="submission" date="2021-10" db="EMBL/GenBank/DDBJ databases">
        <title>Collection of gut derived symbiotic bacterial strains cultured from healthy donors.</title>
        <authorList>
            <person name="Lin H."/>
            <person name="Littmann E."/>
            <person name="Claire K."/>
            <person name="Pamer E."/>
        </authorList>
    </citation>
    <scope>NUCLEOTIDE SEQUENCE</scope>
    <source>
        <strain evidence="2">MSK.23.4</strain>
    </source>
</reference>
<dbReference type="AlphaFoldDB" id="A0AAJ1B1G2"/>
<evidence type="ECO:0000313" key="3">
    <source>
        <dbReference type="Proteomes" id="UP001297422"/>
    </source>
</evidence>
<sequence length="34" mass="3752">MTLQQLRYVITVAQKGSISEAAKELFISQPSLSN</sequence>
<protein>
    <submittedName>
        <fullName evidence="2">LysR family transcriptional regulator</fullName>
    </submittedName>
</protein>
<accession>A0AAJ1B1G2</accession>
<evidence type="ECO:0000259" key="1">
    <source>
        <dbReference type="PROSITE" id="PS50931"/>
    </source>
</evidence>
<dbReference type="Pfam" id="PF00126">
    <property type="entry name" value="HTH_1"/>
    <property type="match status" value="1"/>
</dbReference>
<proteinExistence type="predicted"/>
<gene>
    <name evidence="2" type="ORF">LIQ10_20315</name>
</gene>
<name>A0AAJ1B1G2_MEDGN</name>
<dbReference type="InterPro" id="IPR036390">
    <property type="entry name" value="WH_DNA-bd_sf"/>
</dbReference>
<dbReference type="EMBL" id="JAJBNC010000301">
    <property type="protein sequence ID" value="MCB5496031.1"/>
    <property type="molecule type" value="Genomic_DNA"/>
</dbReference>
<dbReference type="InterPro" id="IPR000847">
    <property type="entry name" value="LysR_HTH_N"/>
</dbReference>
<dbReference type="Gene3D" id="1.10.10.10">
    <property type="entry name" value="Winged helix-like DNA-binding domain superfamily/Winged helix DNA-binding domain"/>
    <property type="match status" value="1"/>
</dbReference>
<organism evidence="2 3">
    <name type="scientific">Mediterraneibacter gnavus</name>
    <name type="common">Ruminococcus gnavus</name>
    <dbReference type="NCBI Taxonomy" id="33038"/>
    <lineage>
        <taxon>Bacteria</taxon>
        <taxon>Bacillati</taxon>
        <taxon>Bacillota</taxon>
        <taxon>Clostridia</taxon>
        <taxon>Lachnospirales</taxon>
        <taxon>Lachnospiraceae</taxon>
        <taxon>Mediterraneibacter</taxon>
    </lineage>
</organism>
<dbReference type="RefSeq" id="WP_226973559.1">
    <property type="nucleotide sequence ID" value="NZ_JAJBNC010000301.1"/>
</dbReference>